<accession>A0A5J4T5V6</accession>
<dbReference type="EMBL" id="SNRW01039396">
    <property type="protein sequence ID" value="KAA6352735.1"/>
    <property type="molecule type" value="Genomic_DNA"/>
</dbReference>
<comment type="caution">
    <text evidence="1">The sequence shown here is derived from an EMBL/GenBank/DDBJ whole genome shotgun (WGS) entry which is preliminary data.</text>
</comment>
<dbReference type="Proteomes" id="UP000324800">
    <property type="component" value="Unassembled WGS sequence"/>
</dbReference>
<gene>
    <name evidence="1" type="ORF">EZS28_051737</name>
</gene>
<organism evidence="1 2">
    <name type="scientific">Streblomastix strix</name>
    <dbReference type="NCBI Taxonomy" id="222440"/>
    <lineage>
        <taxon>Eukaryota</taxon>
        <taxon>Metamonada</taxon>
        <taxon>Preaxostyla</taxon>
        <taxon>Oxymonadida</taxon>
        <taxon>Streblomastigidae</taxon>
        <taxon>Streblomastix</taxon>
    </lineage>
</organism>
<feature type="non-terminal residue" evidence="1">
    <location>
        <position position="10"/>
    </location>
</feature>
<protein>
    <submittedName>
        <fullName evidence="1">Uncharacterized protein</fullName>
    </submittedName>
</protein>
<reference evidence="1 2" key="1">
    <citation type="submission" date="2019-03" db="EMBL/GenBank/DDBJ databases">
        <title>Single cell metagenomics reveals metabolic interactions within the superorganism composed of flagellate Streblomastix strix and complex community of Bacteroidetes bacteria on its surface.</title>
        <authorList>
            <person name="Treitli S.C."/>
            <person name="Kolisko M."/>
            <person name="Husnik F."/>
            <person name="Keeling P."/>
            <person name="Hampl V."/>
        </authorList>
    </citation>
    <scope>NUCLEOTIDE SEQUENCE [LARGE SCALE GENOMIC DNA]</scope>
    <source>
        <strain evidence="1">ST1C</strain>
    </source>
</reference>
<proteinExistence type="predicted"/>
<evidence type="ECO:0000313" key="1">
    <source>
        <dbReference type="EMBL" id="KAA6352735.1"/>
    </source>
</evidence>
<name>A0A5J4T5V6_9EUKA</name>
<sequence>MVNYGRVYQC</sequence>
<evidence type="ECO:0000313" key="2">
    <source>
        <dbReference type="Proteomes" id="UP000324800"/>
    </source>
</evidence>